<dbReference type="CDD" id="cd04433">
    <property type="entry name" value="AFD_class_I"/>
    <property type="match status" value="1"/>
</dbReference>
<sequence>MSFSHFVQQWRGRQDDLAVVCDDKTFSYAELAETVDSWSAYLQQKGLQPGDCVAMAGTISIDMIALVIALVQHACIVVPFLSANDVDRGEALEAACVDYLIEFDAAGEAQFSACGHGRAHPLLDQLRGDVPEAGLILFTSGSTGKNKASVHRFSRLISNVTRKDRRSFRALIFLMFDHIGGMNTLLHTLCHGGTAVFVPDRSVDTVCRAIEQHKVELLPTTPTFLNMVLISELYRQYDLSSLRMVTYGTEPMLPATLSALNIALPNVRCKQTYGLTEAGILPTQSEGQGSLFMKVGGENYETKVVDGILHIRSDSAMLGYLNAPSPFCEEGWLNTGDRVEMRDGFMRILGRDSEIINVGGEKVYPTEIENIILGVSNIGDVVVSGKKSAVTGQLVIATVLLKSPEEAAAVERRVRRHCQQHLPAFKVPAAIKVTYETMHSSRFKKMRKRSGTAAAAAPAAEANVA</sequence>
<dbReference type="InterPro" id="IPR042099">
    <property type="entry name" value="ANL_N_sf"/>
</dbReference>
<dbReference type="InterPro" id="IPR025110">
    <property type="entry name" value="AMP-bd_C"/>
</dbReference>
<keyword evidence="2 5" id="KW-0436">Ligase</keyword>
<dbReference type="InterPro" id="IPR045851">
    <property type="entry name" value="AMP-bd_C_sf"/>
</dbReference>
<dbReference type="PANTHER" id="PTHR43201:SF5">
    <property type="entry name" value="MEDIUM-CHAIN ACYL-COA LIGASE ACSF2, MITOCHONDRIAL"/>
    <property type="match status" value="1"/>
</dbReference>
<comment type="similarity">
    <text evidence="1">Belongs to the ATP-dependent AMP-binding enzyme family.</text>
</comment>
<gene>
    <name evidence="5" type="ORF">NM961_12095</name>
</gene>
<evidence type="ECO:0000313" key="6">
    <source>
        <dbReference type="Proteomes" id="UP001165498"/>
    </source>
</evidence>
<protein>
    <submittedName>
        <fullName evidence="5">Long-chain fatty acid--CoA ligase</fullName>
    </submittedName>
</protein>
<feature type="domain" description="AMP-dependent synthetase/ligase" evidence="3">
    <location>
        <begin position="8"/>
        <end position="321"/>
    </location>
</feature>
<dbReference type="Proteomes" id="UP001165498">
    <property type="component" value="Unassembled WGS sequence"/>
</dbReference>
<organism evidence="5 6">
    <name type="scientific">Tahibacter harae</name>
    <dbReference type="NCBI Taxonomy" id="2963937"/>
    <lineage>
        <taxon>Bacteria</taxon>
        <taxon>Pseudomonadati</taxon>
        <taxon>Pseudomonadota</taxon>
        <taxon>Gammaproteobacteria</taxon>
        <taxon>Lysobacterales</taxon>
        <taxon>Rhodanobacteraceae</taxon>
        <taxon>Tahibacter</taxon>
    </lineage>
</organism>
<dbReference type="PANTHER" id="PTHR43201">
    <property type="entry name" value="ACYL-COA SYNTHETASE"/>
    <property type="match status" value="1"/>
</dbReference>
<keyword evidence="6" id="KW-1185">Reference proteome</keyword>
<reference evidence="5" key="1">
    <citation type="submission" date="2022-07" db="EMBL/GenBank/DDBJ databases">
        <title>Tahibacter sp., a new gammaproteobacterium isolated from the silt sample collected at pig farm.</title>
        <authorList>
            <person name="Chen H."/>
        </authorList>
    </citation>
    <scope>NUCLEOTIDE SEQUENCE</scope>
    <source>
        <strain evidence="5">P2K</strain>
    </source>
</reference>
<proteinExistence type="inferred from homology"/>
<dbReference type="InterPro" id="IPR000873">
    <property type="entry name" value="AMP-dep_synth/lig_dom"/>
</dbReference>
<dbReference type="SUPFAM" id="SSF56801">
    <property type="entry name" value="Acetyl-CoA synthetase-like"/>
    <property type="match status" value="1"/>
</dbReference>
<evidence type="ECO:0000256" key="2">
    <source>
        <dbReference type="ARBA" id="ARBA00022598"/>
    </source>
</evidence>
<dbReference type="Pfam" id="PF13193">
    <property type="entry name" value="AMP-binding_C"/>
    <property type="match status" value="1"/>
</dbReference>
<dbReference type="Pfam" id="PF00501">
    <property type="entry name" value="AMP-binding"/>
    <property type="match status" value="1"/>
</dbReference>
<dbReference type="GO" id="GO:0016874">
    <property type="term" value="F:ligase activity"/>
    <property type="evidence" value="ECO:0007669"/>
    <property type="project" value="UniProtKB-KW"/>
</dbReference>
<comment type="caution">
    <text evidence="5">The sequence shown here is derived from an EMBL/GenBank/DDBJ whole genome shotgun (WGS) entry which is preliminary data.</text>
</comment>
<evidence type="ECO:0000259" key="4">
    <source>
        <dbReference type="Pfam" id="PF13193"/>
    </source>
</evidence>
<dbReference type="Gene3D" id="3.30.300.30">
    <property type="match status" value="1"/>
</dbReference>
<evidence type="ECO:0000313" key="5">
    <source>
        <dbReference type="EMBL" id="MCQ4165451.1"/>
    </source>
</evidence>
<evidence type="ECO:0000256" key="1">
    <source>
        <dbReference type="ARBA" id="ARBA00006432"/>
    </source>
</evidence>
<name>A0ABT1QT28_9GAMM</name>
<feature type="domain" description="AMP-binding enzyme C-terminal" evidence="4">
    <location>
        <begin position="367"/>
        <end position="434"/>
    </location>
</feature>
<evidence type="ECO:0000259" key="3">
    <source>
        <dbReference type="Pfam" id="PF00501"/>
    </source>
</evidence>
<accession>A0ABT1QT28</accession>
<dbReference type="EMBL" id="JANFQO010000010">
    <property type="protein sequence ID" value="MCQ4165451.1"/>
    <property type="molecule type" value="Genomic_DNA"/>
</dbReference>
<dbReference type="Gene3D" id="3.40.50.12780">
    <property type="entry name" value="N-terminal domain of ligase-like"/>
    <property type="match status" value="1"/>
</dbReference>